<dbReference type="PANTHER" id="PTHR37313">
    <property type="entry name" value="UPF0749 PROTEIN RV1825"/>
    <property type="match status" value="1"/>
</dbReference>
<dbReference type="InterPro" id="IPR010273">
    <property type="entry name" value="DUF881"/>
</dbReference>
<feature type="transmembrane region" description="Helical" evidence="2">
    <location>
        <begin position="50"/>
        <end position="68"/>
    </location>
</feature>
<reference evidence="3" key="2">
    <citation type="journal article" date="2021" name="PeerJ">
        <title>Extensive microbial diversity within the chicken gut microbiome revealed by metagenomics and culture.</title>
        <authorList>
            <person name="Gilroy R."/>
            <person name="Ravi A."/>
            <person name="Getino M."/>
            <person name="Pursley I."/>
            <person name="Horton D.L."/>
            <person name="Alikhan N.F."/>
            <person name="Baker D."/>
            <person name="Gharbi K."/>
            <person name="Hall N."/>
            <person name="Watson M."/>
            <person name="Adriaenssens E.M."/>
            <person name="Foster-Nyarko E."/>
            <person name="Jarju S."/>
            <person name="Secka A."/>
            <person name="Antonio M."/>
            <person name="Oren A."/>
            <person name="Chaudhuri R.R."/>
            <person name="La Ragione R."/>
            <person name="Hildebrand F."/>
            <person name="Pallen M.J."/>
        </authorList>
    </citation>
    <scope>NUCLEOTIDE SEQUENCE</scope>
    <source>
        <strain evidence="3">ChiGjej1B1-24693</strain>
    </source>
</reference>
<gene>
    <name evidence="3" type="ORF">IAA98_03165</name>
</gene>
<dbReference type="Pfam" id="PF05949">
    <property type="entry name" value="DUF881"/>
    <property type="match status" value="1"/>
</dbReference>
<dbReference type="Proteomes" id="UP000886842">
    <property type="component" value="Unassembled WGS sequence"/>
</dbReference>
<evidence type="ECO:0000313" key="3">
    <source>
        <dbReference type="EMBL" id="HIT74562.1"/>
    </source>
</evidence>
<accession>A0A9D1GWG9</accession>
<dbReference type="EMBL" id="DVLP01000088">
    <property type="protein sequence ID" value="HIT74562.1"/>
    <property type="molecule type" value="Genomic_DNA"/>
</dbReference>
<comment type="similarity">
    <text evidence="1">Belongs to the UPF0749 family.</text>
</comment>
<dbReference type="AlphaFoldDB" id="A0A9D1GWG9"/>
<evidence type="ECO:0000256" key="1">
    <source>
        <dbReference type="ARBA" id="ARBA00009108"/>
    </source>
</evidence>
<keyword evidence="2" id="KW-1133">Transmembrane helix</keyword>
<dbReference type="Gene3D" id="3.30.70.1880">
    <property type="entry name" value="Protein of unknown function DUF881"/>
    <property type="match status" value="1"/>
</dbReference>
<name>A0A9D1GWG9_9ACTN</name>
<keyword evidence="2" id="KW-0472">Membrane</keyword>
<dbReference type="GO" id="GO:0005886">
    <property type="term" value="C:plasma membrane"/>
    <property type="evidence" value="ECO:0007669"/>
    <property type="project" value="TreeGrafter"/>
</dbReference>
<evidence type="ECO:0000256" key="2">
    <source>
        <dbReference type="SAM" id="Phobius"/>
    </source>
</evidence>
<dbReference type="PANTHER" id="PTHR37313:SF1">
    <property type="entry name" value="UPF0749 PROTEIN RV1823"/>
    <property type="match status" value="1"/>
</dbReference>
<reference evidence="3" key="1">
    <citation type="submission" date="2020-10" db="EMBL/GenBank/DDBJ databases">
        <authorList>
            <person name="Gilroy R."/>
        </authorList>
    </citation>
    <scope>NUCLEOTIDE SEQUENCE</scope>
    <source>
        <strain evidence="3">ChiGjej1B1-24693</strain>
    </source>
</reference>
<keyword evidence="2" id="KW-0812">Transmembrane</keyword>
<sequence>MPDRPDTDPPRLRRPVDASMDLLKQVMEHPIDPDYRTASEQGKRSTRHRLWLAVALVVVGALVALSAMQNMRTAPLRSAEREELVERVNEMAARQDTARTSVNQRQAELRRLRAEILGSDDDGELRDRLERLDLNAGTIAATGPGLVITVDDAPIDDPKGRIVDIDLQQMVNGLWTAGAEAIAINGHRLSSRSAIRGAGAAITVNYRSLTRPYRIEVIGDPATLQARYAETTGGIWWNGLVHNYGIGQDIVAADDLVLPADPGLTLRHARKGR</sequence>
<protein>
    <submittedName>
        <fullName evidence="3">DUF881 domain-containing protein</fullName>
    </submittedName>
</protein>
<organism evidence="3 4">
    <name type="scientific">Candidatus Avipropionibacterium avicola</name>
    <dbReference type="NCBI Taxonomy" id="2840701"/>
    <lineage>
        <taxon>Bacteria</taxon>
        <taxon>Bacillati</taxon>
        <taxon>Actinomycetota</taxon>
        <taxon>Actinomycetes</taxon>
        <taxon>Propionibacteriales</taxon>
        <taxon>Propionibacteriaceae</taxon>
        <taxon>Propionibacteriaceae incertae sedis</taxon>
        <taxon>Candidatus Avipropionibacterium</taxon>
    </lineage>
</organism>
<evidence type="ECO:0000313" key="4">
    <source>
        <dbReference type="Proteomes" id="UP000886842"/>
    </source>
</evidence>
<proteinExistence type="inferred from homology"/>
<comment type="caution">
    <text evidence="3">The sequence shown here is derived from an EMBL/GenBank/DDBJ whole genome shotgun (WGS) entry which is preliminary data.</text>
</comment>